<keyword evidence="2" id="KW-1185">Reference proteome</keyword>
<reference evidence="1 2" key="1">
    <citation type="submission" date="2022-02" db="EMBL/GenBank/DDBJ databases">
        <title>Comparative genomics of the first Antarctic Pseudomonas spp. capable of biotransforming 2,4,6-Trinitrotoluene.</title>
        <authorList>
            <person name="Cabrera M.A."/>
            <person name="Marquez S.L."/>
            <person name="Perez-Donoso J.M."/>
        </authorList>
    </citation>
    <scope>NUCLEOTIDE SEQUENCE [LARGE SCALE GENOMIC DNA]</scope>
    <source>
        <strain evidence="1 2">TNT19</strain>
    </source>
</reference>
<accession>A0ABT0ET63</accession>
<dbReference type="Proteomes" id="UP001299876">
    <property type="component" value="Unassembled WGS sequence"/>
</dbReference>
<organism evidence="1 2">
    <name type="scientific">Pseudomonas violetae</name>
    <dbReference type="NCBI Taxonomy" id="2915813"/>
    <lineage>
        <taxon>Bacteria</taxon>
        <taxon>Pseudomonadati</taxon>
        <taxon>Pseudomonadota</taxon>
        <taxon>Gammaproteobacteria</taxon>
        <taxon>Pseudomonadales</taxon>
        <taxon>Pseudomonadaceae</taxon>
        <taxon>Pseudomonas</taxon>
    </lineage>
</organism>
<dbReference type="RefSeq" id="WP_247286484.1">
    <property type="nucleotide sequence ID" value="NZ_JAKNRW010000001.1"/>
</dbReference>
<gene>
    <name evidence="1" type="ORF">L9059_01770</name>
</gene>
<protein>
    <submittedName>
        <fullName evidence="1">Uncharacterized protein</fullName>
    </submittedName>
</protein>
<proteinExistence type="predicted"/>
<name>A0ABT0ET63_9PSED</name>
<evidence type="ECO:0000313" key="1">
    <source>
        <dbReference type="EMBL" id="MCK1788933.1"/>
    </source>
</evidence>
<comment type="caution">
    <text evidence="1">The sequence shown here is derived from an EMBL/GenBank/DDBJ whole genome shotgun (WGS) entry which is preliminary data.</text>
</comment>
<dbReference type="EMBL" id="JAKNRW010000001">
    <property type="protein sequence ID" value="MCK1788933.1"/>
    <property type="molecule type" value="Genomic_DNA"/>
</dbReference>
<evidence type="ECO:0000313" key="2">
    <source>
        <dbReference type="Proteomes" id="UP001299876"/>
    </source>
</evidence>
<sequence length="196" mass="21838">MNPAFQEALAARLQWTSVIVLDGMERSEPALELALQAAYDAVHELASNDVLKHRHYGPRAPLLLLDVPELAEQYNLAYELYAELYHRNYHAGELGGSGPDWLEPAEPIALPYSEWSVEVTGRLALLCSESGLRSEDAIQGQALTLLRSWTEGETPGHAADLVHAAYISEPVEHHPRLAHQDTSQITHIEFQCRDLL</sequence>